<evidence type="ECO:0000313" key="12">
    <source>
        <dbReference type="EMBL" id="KAF4966825.1"/>
    </source>
</evidence>
<dbReference type="GO" id="GO:0004497">
    <property type="term" value="F:monooxygenase activity"/>
    <property type="evidence" value="ECO:0007669"/>
    <property type="project" value="UniProtKB-KW"/>
</dbReference>
<keyword evidence="13" id="KW-1185">Reference proteome</keyword>
<proteinExistence type="inferred from homology"/>
<dbReference type="Gene3D" id="3.50.50.60">
    <property type="entry name" value="FAD/NAD(P)-binding domain"/>
    <property type="match status" value="1"/>
</dbReference>
<evidence type="ECO:0000256" key="2">
    <source>
        <dbReference type="ARBA" id="ARBA00004370"/>
    </source>
</evidence>
<dbReference type="EMBL" id="JABEXW010000268">
    <property type="protein sequence ID" value="KAF4966825.1"/>
    <property type="molecule type" value="Genomic_DNA"/>
</dbReference>
<evidence type="ECO:0000256" key="5">
    <source>
        <dbReference type="ARBA" id="ARBA00022692"/>
    </source>
</evidence>
<evidence type="ECO:0000259" key="11">
    <source>
        <dbReference type="Pfam" id="PF01494"/>
    </source>
</evidence>
<dbReference type="OrthoDB" id="16820at2759"/>
<feature type="domain" description="FAD-binding" evidence="11">
    <location>
        <begin position="7"/>
        <end position="337"/>
    </location>
</feature>
<dbReference type="PANTHER" id="PTHR47356">
    <property type="entry name" value="FAD-DEPENDENT MONOOXYGENASE ASQG-RELATED"/>
    <property type="match status" value="1"/>
</dbReference>
<evidence type="ECO:0000256" key="1">
    <source>
        <dbReference type="ARBA" id="ARBA00001974"/>
    </source>
</evidence>
<dbReference type="AlphaFoldDB" id="A0A8H4TZ50"/>
<evidence type="ECO:0000256" key="8">
    <source>
        <dbReference type="ARBA" id="ARBA00023002"/>
    </source>
</evidence>
<gene>
    <name evidence="12" type="ORF">FSARC_5540</name>
</gene>
<keyword evidence="5" id="KW-0812">Transmembrane</keyword>
<dbReference type="InterPro" id="IPR002938">
    <property type="entry name" value="FAD-bd"/>
</dbReference>
<comment type="caution">
    <text evidence="12">The sequence shown here is derived from an EMBL/GenBank/DDBJ whole genome shotgun (WGS) entry which is preliminary data.</text>
</comment>
<keyword evidence="6" id="KW-0274">FAD</keyword>
<reference evidence="12" key="1">
    <citation type="journal article" date="2020" name="BMC Genomics">
        <title>Correction to: Identification and distribution of gene clusters required for synthesis of sphingolipid metabolism inhibitors in diverse species of the filamentous fungus Fusarium.</title>
        <authorList>
            <person name="Kim H.S."/>
            <person name="Lohmar J.M."/>
            <person name="Busman M."/>
            <person name="Brown D.W."/>
            <person name="Naumann T.A."/>
            <person name="Divon H.H."/>
            <person name="Lysoe E."/>
            <person name="Uhlig S."/>
            <person name="Proctor R.H."/>
        </authorList>
    </citation>
    <scope>NUCLEOTIDE SEQUENCE</scope>
    <source>
        <strain evidence="12">NRRL 20472</strain>
    </source>
</reference>
<dbReference type="SUPFAM" id="SSF51905">
    <property type="entry name" value="FAD/NAD(P)-binding domain"/>
    <property type="match status" value="1"/>
</dbReference>
<evidence type="ECO:0000256" key="9">
    <source>
        <dbReference type="ARBA" id="ARBA00023033"/>
    </source>
</evidence>
<dbReference type="InterPro" id="IPR050562">
    <property type="entry name" value="FAD_mOase_fung"/>
</dbReference>
<keyword evidence="10" id="KW-0472">Membrane</keyword>
<keyword evidence="9" id="KW-0503">Monooxygenase</keyword>
<comment type="similarity">
    <text evidence="3">Belongs to the paxM FAD-dependent monooxygenase family.</text>
</comment>
<dbReference type="GO" id="GO:0071949">
    <property type="term" value="F:FAD binding"/>
    <property type="evidence" value="ECO:0007669"/>
    <property type="project" value="InterPro"/>
</dbReference>
<accession>A0A8H4TZ50</accession>
<evidence type="ECO:0000256" key="7">
    <source>
        <dbReference type="ARBA" id="ARBA00022989"/>
    </source>
</evidence>
<reference evidence="12" key="2">
    <citation type="submission" date="2020-05" db="EMBL/GenBank/DDBJ databases">
        <authorList>
            <person name="Kim H.-S."/>
            <person name="Proctor R.H."/>
            <person name="Brown D.W."/>
        </authorList>
    </citation>
    <scope>NUCLEOTIDE SEQUENCE</scope>
    <source>
        <strain evidence="12">NRRL 20472</strain>
    </source>
</reference>
<evidence type="ECO:0000313" key="13">
    <source>
        <dbReference type="Proteomes" id="UP000622797"/>
    </source>
</evidence>
<dbReference type="PANTHER" id="PTHR47356:SF2">
    <property type="entry name" value="FAD-BINDING DOMAIN-CONTAINING PROTEIN-RELATED"/>
    <property type="match status" value="1"/>
</dbReference>
<evidence type="ECO:0000256" key="10">
    <source>
        <dbReference type="ARBA" id="ARBA00023136"/>
    </source>
</evidence>
<organism evidence="12 13">
    <name type="scientific">Fusarium sarcochroum</name>
    <dbReference type="NCBI Taxonomy" id="1208366"/>
    <lineage>
        <taxon>Eukaryota</taxon>
        <taxon>Fungi</taxon>
        <taxon>Dikarya</taxon>
        <taxon>Ascomycota</taxon>
        <taxon>Pezizomycotina</taxon>
        <taxon>Sordariomycetes</taxon>
        <taxon>Hypocreomycetidae</taxon>
        <taxon>Hypocreales</taxon>
        <taxon>Nectriaceae</taxon>
        <taxon>Fusarium</taxon>
        <taxon>Fusarium lateritium species complex</taxon>
    </lineage>
</organism>
<dbReference type="PRINTS" id="PR00420">
    <property type="entry name" value="RNGMNOXGNASE"/>
</dbReference>
<dbReference type="Proteomes" id="UP000622797">
    <property type="component" value="Unassembled WGS sequence"/>
</dbReference>
<evidence type="ECO:0000256" key="6">
    <source>
        <dbReference type="ARBA" id="ARBA00022827"/>
    </source>
</evidence>
<keyword evidence="8" id="KW-0560">Oxidoreductase</keyword>
<keyword evidence="4" id="KW-0285">Flavoprotein</keyword>
<dbReference type="GO" id="GO:0016020">
    <property type="term" value="C:membrane"/>
    <property type="evidence" value="ECO:0007669"/>
    <property type="project" value="UniProtKB-SubCell"/>
</dbReference>
<keyword evidence="7" id="KW-1133">Transmembrane helix</keyword>
<comment type="subcellular location">
    <subcellularLocation>
        <location evidence="2">Membrane</location>
    </subcellularLocation>
</comment>
<comment type="cofactor">
    <cofactor evidence="1">
        <name>FAD</name>
        <dbReference type="ChEBI" id="CHEBI:57692"/>
    </cofactor>
</comment>
<evidence type="ECO:0000256" key="3">
    <source>
        <dbReference type="ARBA" id="ARBA00007992"/>
    </source>
</evidence>
<name>A0A8H4TZ50_9HYPO</name>
<protein>
    <recommendedName>
        <fullName evidence="11">FAD-binding domain-containing protein</fullName>
    </recommendedName>
</protein>
<evidence type="ECO:0000256" key="4">
    <source>
        <dbReference type="ARBA" id="ARBA00022630"/>
    </source>
</evidence>
<dbReference type="Pfam" id="PF01494">
    <property type="entry name" value="FAD_binding_3"/>
    <property type="match status" value="1"/>
</dbReference>
<dbReference type="InterPro" id="IPR036188">
    <property type="entry name" value="FAD/NAD-bd_sf"/>
</dbReference>
<sequence length="792" mass="87171">MAKSERTVIIVGGSVAGLSLANMLEKVGIRYIVLEAYGEIAPQVGASIGLQPNGLRILDQLGCAEEILSLIDIPLNDSYIRRPDGSVIRHHHGVHDSLTERHGYPTIFIDRQMLLEALYNNLKSKDSVFPGQRVESVRELNDGVEVKTSKGEVFKGDIVVGADGIYSTVRKEMWRIGNKVSPGYFSADEWSKVPCYYKCIFGISHPMKELSKGGQYVYNHSFSYLVITGPGGRIYWFLFVKLPMPLFGNNIPRYTKDDEERLAQEHASDQITPEVRFGQLYEARTSSTLTPLHEHVFDKWYFNRIITIGDAAHKLEPLTGHGGNSAIETAATLVNHLVSDGCTTWSKSEISSAFKAVQDERFERAKWLVADAHETQQMQAMATPLLAMIAPILPHFISIEAGLELASPKFVGASRLNCIPIPQREHAVPFNDELPAKPLSLSWLSTGLGVIPTTFGGGPVVDQYTGIAIVDKVLSTLVAVFGVPLGSHRRGPLIQWISFTPLLLSTTLDWTIESHRAGSKGLLTSLPSIFGAVYQLKGVGRIAPLYHLLSVLEQGFHGSVGRVAGHPVAKEVVDALIPSLSLGYILPSALMLWPFENKYVQQKFIALWQPFPIYVSLITTGLSSILRKQEITTTVSQPEAKHNKGNKELGKRKESAHSVLRLLYTAGAATATLVHLWSLYRISSSSDLGFSGVFGKIGFLVSRTYGSQPEDGIIAFFQRDMFLNAASVLAHSIFRTLDLRRLGYITTKEAVSASLAVVAAQPILGPAAAHIGFLGWREEVFMRMSRRINNSN</sequence>